<reference evidence="4 5" key="1">
    <citation type="submission" date="2018-08" db="EMBL/GenBank/DDBJ databases">
        <title>A genome reference for cultivated species of the human gut microbiota.</title>
        <authorList>
            <person name="Zou Y."/>
            <person name="Xue W."/>
            <person name="Luo G."/>
        </authorList>
    </citation>
    <scope>NUCLEOTIDE SEQUENCE [LARGE SCALE GENOMIC DNA]</scope>
    <source>
        <strain evidence="4 5">OF01-1</strain>
    </source>
</reference>
<dbReference type="InterPro" id="IPR029044">
    <property type="entry name" value="Nucleotide-diphossugar_trans"/>
</dbReference>
<evidence type="ECO:0000313" key="4">
    <source>
        <dbReference type="EMBL" id="RGY65583.1"/>
    </source>
</evidence>
<keyword evidence="2 4" id="KW-0808">Transferase</keyword>
<dbReference type="PANTHER" id="PTHR22916">
    <property type="entry name" value="GLYCOSYLTRANSFERASE"/>
    <property type="match status" value="1"/>
</dbReference>
<name>A0A413JTK7_BACFG</name>
<dbReference type="AlphaFoldDB" id="A0A413JTK7"/>
<feature type="domain" description="Glycosyltransferase 2-like" evidence="3">
    <location>
        <begin position="15"/>
        <end position="130"/>
    </location>
</feature>
<comment type="caution">
    <text evidence="4">The sequence shown here is derived from an EMBL/GenBank/DDBJ whole genome shotgun (WGS) entry which is preliminary data.</text>
</comment>
<dbReference type="Gene3D" id="3.90.550.10">
    <property type="entry name" value="Spore Coat Polysaccharide Biosynthesis Protein SpsA, Chain A"/>
    <property type="match status" value="1"/>
</dbReference>
<dbReference type="CDD" id="cd00761">
    <property type="entry name" value="Glyco_tranf_GTA_type"/>
    <property type="match status" value="1"/>
</dbReference>
<dbReference type="RefSeq" id="WP_005820722.1">
    <property type="nucleotide sequence ID" value="NZ_JAGJHU010000006.1"/>
</dbReference>
<dbReference type="GO" id="GO:0016758">
    <property type="term" value="F:hexosyltransferase activity"/>
    <property type="evidence" value="ECO:0007669"/>
    <property type="project" value="UniProtKB-ARBA"/>
</dbReference>
<sequence>MDEKYCKYQNDVKISIIVPVYNVEDYIERCITSVMEQTYQNIECIIVDDCTPDNSIKITQKLLSTYNGAVSFLLLKHTKNKGLSASRNTGTEKATGDYIYYLDSDDELMPNCIEHLVDIAKTDDSIEIVQGNTKGLPENADIDWYDISQYNLPTEFVNNESIRYWFYDLNSPIPINAWNKLIKKDFLTTYNLFFEKGLIHEDELWMFYVTKVLKHIYFTHQITYKHYCTPNSIISTSSQQKSAYHISKILKIVTLNFDRKYFKQQYKFYLCYFAPRFISYPSLGEYPYLYKWFLKESISKHLYYYTFILLITKCLSIPHRGKTMILNLIKLHTL</sequence>
<gene>
    <name evidence="4" type="ORF">DXA27_19335</name>
</gene>
<organism evidence="4 5">
    <name type="scientific">Bacteroides fragilis</name>
    <dbReference type="NCBI Taxonomy" id="817"/>
    <lineage>
        <taxon>Bacteria</taxon>
        <taxon>Pseudomonadati</taxon>
        <taxon>Bacteroidota</taxon>
        <taxon>Bacteroidia</taxon>
        <taxon>Bacteroidales</taxon>
        <taxon>Bacteroidaceae</taxon>
        <taxon>Bacteroides</taxon>
    </lineage>
</organism>
<accession>A0A413JTK7</accession>
<keyword evidence="1" id="KW-0328">Glycosyltransferase</keyword>
<evidence type="ECO:0000259" key="3">
    <source>
        <dbReference type="Pfam" id="PF00535"/>
    </source>
</evidence>
<protein>
    <submittedName>
        <fullName evidence="4">Glycosyltransferase</fullName>
    </submittedName>
</protein>
<evidence type="ECO:0000313" key="5">
    <source>
        <dbReference type="Proteomes" id="UP000284614"/>
    </source>
</evidence>
<dbReference type="Proteomes" id="UP000284614">
    <property type="component" value="Unassembled WGS sequence"/>
</dbReference>
<dbReference type="Pfam" id="PF00535">
    <property type="entry name" value="Glycos_transf_2"/>
    <property type="match status" value="1"/>
</dbReference>
<dbReference type="SUPFAM" id="SSF53448">
    <property type="entry name" value="Nucleotide-diphospho-sugar transferases"/>
    <property type="match status" value="1"/>
</dbReference>
<dbReference type="PANTHER" id="PTHR22916:SF51">
    <property type="entry name" value="GLYCOSYLTRANSFERASE EPSH-RELATED"/>
    <property type="match status" value="1"/>
</dbReference>
<evidence type="ECO:0000256" key="1">
    <source>
        <dbReference type="ARBA" id="ARBA00022676"/>
    </source>
</evidence>
<dbReference type="InterPro" id="IPR001173">
    <property type="entry name" value="Glyco_trans_2-like"/>
</dbReference>
<dbReference type="EMBL" id="QSDG01000022">
    <property type="protein sequence ID" value="RGY65583.1"/>
    <property type="molecule type" value="Genomic_DNA"/>
</dbReference>
<evidence type="ECO:0000256" key="2">
    <source>
        <dbReference type="ARBA" id="ARBA00022679"/>
    </source>
</evidence>
<proteinExistence type="predicted"/>